<feature type="non-terminal residue" evidence="2">
    <location>
        <position position="1"/>
    </location>
</feature>
<evidence type="ECO:0000313" key="3">
    <source>
        <dbReference type="Proteomes" id="UP000053097"/>
    </source>
</evidence>
<feature type="region of interest" description="Disordered" evidence="1">
    <location>
        <begin position="1"/>
        <end position="86"/>
    </location>
</feature>
<feature type="compositionally biased region" description="Basic and acidic residues" evidence="1">
    <location>
        <begin position="30"/>
        <end position="39"/>
    </location>
</feature>
<gene>
    <name evidence="2" type="ORF">X777_11930</name>
</gene>
<accession>A0A026W084</accession>
<dbReference type="AlphaFoldDB" id="A0A026W084"/>
<name>A0A026W084_OOCBI</name>
<sequence length="86" mass="9395">AEKAKPGSPRHVNDRPGVNCGGGDLVVSGDDSRARERGKDSRKHSHGASAPRYVRMPTRWRNASETMRSKSQLGGNEGERRSRLVA</sequence>
<dbReference type="EMBL" id="KK107519">
    <property type="protein sequence ID" value="EZA49432.1"/>
    <property type="molecule type" value="Genomic_DNA"/>
</dbReference>
<protein>
    <submittedName>
        <fullName evidence="2">Uncharacterized protein</fullName>
    </submittedName>
</protein>
<feature type="compositionally biased region" description="Polar residues" evidence="1">
    <location>
        <begin position="61"/>
        <end position="74"/>
    </location>
</feature>
<reference evidence="2 3" key="1">
    <citation type="journal article" date="2014" name="Curr. Biol.">
        <title>The genome of the clonal raider ant Cerapachys biroi.</title>
        <authorList>
            <person name="Oxley P.R."/>
            <person name="Ji L."/>
            <person name="Fetter-Pruneda I."/>
            <person name="McKenzie S.K."/>
            <person name="Li C."/>
            <person name="Hu H."/>
            <person name="Zhang G."/>
            <person name="Kronauer D.J."/>
        </authorList>
    </citation>
    <scope>NUCLEOTIDE SEQUENCE [LARGE SCALE GENOMIC DNA]</scope>
</reference>
<evidence type="ECO:0000313" key="2">
    <source>
        <dbReference type="EMBL" id="EZA49432.1"/>
    </source>
</evidence>
<keyword evidence="3" id="KW-1185">Reference proteome</keyword>
<evidence type="ECO:0000256" key="1">
    <source>
        <dbReference type="SAM" id="MobiDB-lite"/>
    </source>
</evidence>
<dbReference type="Proteomes" id="UP000053097">
    <property type="component" value="Unassembled WGS sequence"/>
</dbReference>
<organism evidence="2 3">
    <name type="scientific">Ooceraea biroi</name>
    <name type="common">Clonal raider ant</name>
    <name type="synonym">Cerapachys biroi</name>
    <dbReference type="NCBI Taxonomy" id="2015173"/>
    <lineage>
        <taxon>Eukaryota</taxon>
        <taxon>Metazoa</taxon>
        <taxon>Ecdysozoa</taxon>
        <taxon>Arthropoda</taxon>
        <taxon>Hexapoda</taxon>
        <taxon>Insecta</taxon>
        <taxon>Pterygota</taxon>
        <taxon>Neoptera</taxon>
        <taxon>Endopterygota</taxon>
        <taxon>Hymenoptera</taxon>
        <taxon>Apocrita</taxon>
        <taxon>Aculeata</taxon>
        <taxon>Formicoidea</taxon>
        <taxon>Formicidae</taxon>
        <taxon>Dorylinae</taxon>
        <taxon>Ooceraea</taxon>
    </lineage>
</organism>
<feature type="compositionally biased region" description="Basic and acidic residues" evidence="1">
    <location>
        <begin position="77"/>
        <end position="86"/>
    </location>
</feature>
<proteinExistence type="predicted"/>